<name>A0A380FHV2_STAGA</name>
<dbReference type="EMBL" id="UHDK01000001">
    <property type="protein sequence ID" value="SUM33555.1"/>
    <property type="molecule type" value="Genomic_DNA"/>
</dbReference>
<dbReference type="EC" id="2.8.1.4" evidence="1"/>
<protein>
    <submittedName>
        <fullName evidence="1">Thiamine biosynthesis protein ThiI</fullName>
        <ecNumber evidence="1">2.8.1.4</ecNumber>
    </submittedName>
</protein>
<dbReference type="GO" id="GO:0140741">
    <property type="term" value="F:tRNA-uracil-4 sulfurtransferase activity"/>
    <property type="evidence" value="ECO:0007669"/>
    <property type="project" value="UniProtKB-EC"/>
</dbReference>
<dbReference type="Gene3D" id="3.40.50.620">
    <property type="entry name" value="HUPs"/>
    <property type="match status" value="1"/>
</dbReference>
<dbReference type="InterPro" id="IPR014729">
    <property type="entry name" value="Rossmann-like_a/b/a_fold"/>
</dbReference>
<keyword evidence="1" id="KW-0808">Transferase</keyword>
<sequence>MKIVARFSTPKNPVTEPDFDKVEKYEDGFDFEPLVQEAVDGIETLTITKDYQSDKDTETQALADDLF</sequence>
<evidence type="ECO:0000313" key="1">
    <source>
        <dbReference type="EMBL" id="SUM33555.1"/>
    </source>
</evidence>
<proteinExistence type="predicted"/>
<reference evidence="1 2" key="1">
    <citation type="submission" date="2018-06" db="EMBL/GenBank/DDBJ databases">
        <authorList>
            <consortium name="Pathogen Informatics"/>
            <person name="Doyle S."/>
        </authorList>
    </citation>
    <scope>NUCLEOTIDE SEQUENCE [LARGE SCALE GENOMIC DNA]</scope>
    <source>
        <strain evidence="1 2">NCTC12195</strain>
    </source>
</reference>
<dbReference type="AlphaFoldDB" id="A0A380FHV2"/>
<gene>
    <name evidence="1" type="primary">thiI_1</name>
    <name evidence="1" type="ORF">NCTC12195_03020</name>
</gene>
<organism evidence="1 2">
    <name type="scientific">Staphylococcus gallinarum</name>
    <dbReference type="NCBI Taxonomy" id="1293"/>
    <lineage>
        <taxon>Bacteria</taxon>
        <taxon>Bacillati</taxon>
        <taxon>Bacillota</taxon>
        <taxon>Bacilli</taxon>
        <taxon>Bacillales</taxon>
        <taxon>Staphylococcaceae</taxon>
        <taxon>Staphylococcus</taxon>
    </lineage>
</organism>
<evidence type="ECO:0000313" key="2">
    <source>
        <dbReference type="Proteomes" id="UP000255277"/>
    </source>
</evidence>
<dbReference type="Proteomes" id="UP000255277">
    <property type="component" value="Unassembled WGS sequence"/>
</dbReference>
<accession>A0A380FHV2</accession>